<evidence type="ECO:0000256" key="2">
    <source>
        <dbReference type="ARBA" id="ARBA00022692"/>
    </source>
</evidence>
<dbReference type="RefSeq" id="WP_103370888.1">
    <property type="nucleotide sequence ID" value="NZ_CBCRVO010000001.1"/>
</dbReference>
<sequence>MDKQTEKILASLSYFSVFFAPFLFPLIIWIGLERPVSTHGKRAILYHIAPYLFLILVVIAVGLMGLYAKTSLIIAIILLIIGIIGMVYFFIYNLYCGIKVLLMDQLRE</sequence>
<organism evidence="6 7">
    <name type="scientific">Staphylococcus argensis</name>
    <dbReference type="NCBI Taxonomy" id="1607738"/>
    <lineage>
        <taxon>Bacteria</taxon>
        <taxon>Bacillati</taxon>
        <taxon>Bacillota</taxon>
        <taxon>Bacilli</taxon>
        <taxon>Bacillales</taxon>
        <taxon>Staphylococcaceae</taxon>
        <taxon>Staphylococcus</taxon>
    </lineage>
</organism>
<evidence type="ECO:0000256" key="4">
    <source>
        <dbReference type="ARBA" id="ARBA00023136"/>
    </source>
</evidence>
<dbReference type="OrthoDB" id="2328241at2"/>
<evidence type="ECO:0000256" key="3">
    <source>
        <dbReference type="ARBA" id="ARBA00022989"/>
    </source>
</evidence>
<dbReference type="Pfam" id="PF09685">
    <property type="entry name" value="MamF_MmsF"/>
    <property type="match status" value="1"/>
</dbReference>
<feature type="transmembrane region" description="Helical" evidence="5">
    <location>
        <begin position="73"/>
        <end position="95"/>
    </location>
</feature>
<comment type="caution">
    <text evidence="6">The sequence shown here is derived from an EMBL/GenBank/DDBJ whole genome shotgun (WGS) entry which is preliminary data.</text>
</comment>
<feature type="transmembrane region" description="Helical" evidence="5">
    <location>
        <begin position="12"/>
        <end position="32"/>
    </location>
</feature>
<dbReference type="Proteomes" id="UP000242712">
    <property type="component" value="Unassembled WGS sequence"/>
</dbReference>
<keyword evidence="4 5" id="KW-0472">Membrane</keyword>
<accession>A0A2K4FE15</accession>
<dbReference type="InterPro" id="IPR019109">
    <property type="entry name" value="MamF_MmsF"/>
</dbReference>
<reference evidence="6 7" key="1">
    <citation type="submission" date="2017-08" db="EMBL/GenBank/DDBJ databases">
        <title>Draft genome sequences of 64 type strains of genus Staph aureus.</title>
        <authorList>
            <person name="Cole K."/>
            <person name="Golubchik T."/>
            <person name="Russell J."/>
            <person name="Foster D."/>
            <person name="Llewelyn M."/>
            <person name="Wilson D."/>
            <person name="Crook D."/>
            <person name="Paul J."/>
        </authorList>
    </citation>
    <scope>NUCLEOTIDE SEQUENCE [LARGE SCALE GENOMIC DNA]</scope>
    <source>
        <strain evidence="6 7">DSM 29875</strain>
    </source>
</reference>
<feature type="transmembrane region" description="Helical" evidence="5">
    <location>
        <begin position="44"/>
        <end position="67"/>
    </location>
</feature>
<keyword evidence="2 5" id="KW-0812">Transmembrane</keyword>
<evidence type="ECO:0008006" key="8">
    <source>
        <dbReference type="Google" id="ProtNLM"/>
    </source>
</evidence>
<dbReference type="GeneID" id="98297075"/>
<protein>
    <recommendedName>
        <fullName evidence="8">DUF4870 domain-containing protein</fullName>
    </recommendedName>
</protein>
<dbReference type="EMBL" id="PPPX01000001">
    <property type="protein sequence ID" value="POA09513.1"/>
    <property type="molecule type" value="Genomic_DNA"/>
</dbReference>
<gene>
    <name evidence="6" type="ORF">CD039_01825</name>
</gene>
<keyword evidence="3 5" id="KW-1133">Transmembrane helix</keyword>
<evidence type="ECO:0000256" key="5">
    <source>
        <dbReference type="SAM" id="Phobius"/>
    </source>
</evidence>
<evidence type="ECO:0000313" key="6">
    <source>
        <dbReference type="EMBL" id="POA09513.1"/>
    </source>
</evidence>
<comment type="subcellular location">
    <subcellularLocation>
        <location evidence="1">Membrane</location>
        <topology evidence="1">Multi-pass membrane protein</topology>
    </subcellularLocation>
</comment>
<keyword evidence="7" id="KW-1185">Reference proteome</keyword>
<name>A0A2K4FE15_9STAP</name>
<evidence type="ECO:0000256" key="1">
    <source>
        <dbReference type="ARBA" id="ARBA00004141"/>
    </source>
</evidence>
<dbReference type="AlphaFoldDB" id="A0A2K4FE15"/>
<evidence type="ECO:0000313" key="7">
    <source>
        <dbReference type="Proteomes" id="UP000242712"/>
    </source>
</evidence>
<proteinExistence type="predicted"/>